<comment type="caution">
    <text evidence="2">The sequence shown here is derived from an EMBL/GenBank/DDBJ whole genome shotgun (WGS) entry which is preliminary data.</text>
</comment>
<name>A0ABX5LP56_9BACT</name>
<keyword evidence="3" id="KW-1185">Reference proteome</keyword>
<sequence length="236" mass="27541">MISVCMITFQGEKFLREQLESILSQLAATDEVIIADDGSTDATISLIQNFSDARIHLIQCESHLGPIYNLERALLQAKGDLIFLADQDDVWLPQKVSVCKQELQDSILVLHNAYFYTQEKNGNWKCGTTIFEKRKPVHGIFKNWLRNSFTGCCIAFRRELLLRALPFPKSLPMHDQWLGLIAEKSKKVRFVNEPLLCYRRHAETATDLLNHKKANFFNRLRWRWNLLRIFLQRFSN</sequence>
<evidence type="ECO:0000259" key="1">
    <source>
        <dbReference type="Pfam" id="PF00535"/>
    </source>
</evidence>
<dbReference type="InterPro" id="IPR029044">
    <property type="entry name" value="Nucleotide-diphossugar_trans"/>
</dbReference>
<evidence type="ECO:0000313" key="2">
    <source>
        <dbReference type="EMBL" id="PWL01947.1"/>
    </source>
</evidence>
<dbReference type="Proteomes" id="UP000245523">
    <property type="component" value="Unassembled WGS sequence"/>
</dbReference>
<dbReference type="Gene3D" id="3.90.550.10">
    <property type="entry name" value="Spore Coat Polysaccharide Biosynthesis Protein SpsA, Chain A"/>
    <property type="match status" value="1"/>
</dbReference>
<evidence type="ECO:0000313" key="3">
    <source>
        <dbReference type="Proteomes" id="UP000245523"/>
    </source>
</evidence>
<feature type="domain" description="Glycosyltransferase 2-like" evidence="1">
    <location>
        <begin position="3"/>
        <end position="161"/>
    </location>
</feature>
<dbReference type="PANTHER" id="PTHR43685:SF11">
    <property type="entry name" value="GLYCOSYLTRANSFERASE TAGX-RELATED"/>
    <property type="match status" value="1"/>
</dbReference>
<dbReference type="Pfam" id="PF00535">
    <property type="entry name" value="Glycos_transf_2"/>
    <property type="match status" value="1"/>
</dbReference>
<dbReference type="InterPro" id="IPR050834">
    <property type="entry name" value="Glycosyltransf_2"/>
</dbReference>
<keyword evidence="2" id="KW-0808">Transferase</keyword>
<reference evidence="2 3" key="1">
    <citation type="submission" date="2018-05" db="EMBL/GenBank/DDBJ databases">
        <title>Animal gut microbial communities from fecal samples from Wisconsin, USA.</title>
        <authorList>
            <person name="Neumann A."/>
        </authorList>
    </citation>
    <scope>NUCLEOTIDE SEQUENCE [LARGE SCALE GENOMIC DNA]</scope>
    <source>
        <strain evidence="2 3">UWS4</strain>
    </source>
</reference>
<dbReference type="SUPFAM" id="SSF53448">
    <property type="entry name" value="Nucleotide-diphospho-sugar transferases"/>
    <property type="match status" value="1"/>
</dbReference>
<accession>A0ABX5LP56</accession>
<organism evidence="2 3">
    <name type="scientific">Hallerella porci</name>
    <dbReference type="NCBI Taxonomy" id="1945871"/>
    <lineage>
        <taxon>Bacteria</taxon>
        <taxon>Pseudomonadati</taxon>
        <taxon>Fibrobacterota</taxon>
        <taxon>Fibrobacteria</taxon>
        <taxon>Fibrobacterales</taxon>
        <taxon>Fibrobacteraceae</taxon>
        <taxon>Hallerella</taxon>
    </lineage>
</organism>
<gene>
    <name evidence="2" type="ORF">B0H50_10936</name>
</gene>
<dbReference type="InterPro" id="IPR001173">
    <property type="entry name" value="Glyco_trans_2-like"/>
</dbReference>
<dbReference type="EMBL" id="QGHD01000009">
    <property type="protein sequence ID" value="PWL01947.1"/>
    <property type="molecule type" value="Genomic_DNA"/>
</dbReference>
<dbReference type="PANTHER" id="PTHR43685">
    <property type="entry name" value="GLYCOSYLTRANSFERASE"/>
    <property type="match status" value="1"/>
</dbReference>
<protein>
    <submittedName>
        <fullName evidence="2">Glycosyl transferase family 2</fullName>
    </submittedName>
</protein>
<proteinExistence type="predicted"/>
<dbReference type="GO" id="GO:0016740">
    <property type="term" value="F:transferase activity"/>
    <property type="evidence" value="ECO:0007669"/>
    <property type="project" value="UniProtKB-KW"/>
</dbReference>
<dbReference type="RefSeq" id="WP_106198627.1">
    <property type="nucleotide sequence ID" value="NZ_JAXEIU010000063.1"/>
</dbReference>